<organism evidence="2">
    <name type="scientific">uncultured Desulfobacterium sp</name>
    <dbReference type="NCBI Taxonomy" id="201089"/>
    <lineage>
        <taxon>Bacteria</taxon>
        <taxon>Pseudomonadati</taxon>
        <taxon>Thermodesulfobacteriota</taxon>
        <taxon>Desulfobacteria</taxon>
        <taxon>Desulfobacterales</taxon>
        <taxon>Desulfobacteriaceae</taxon>
        <taxon>Desulfobacterium</taxon>
        <taxon>environmental samples</taxon>
    </lineage>
</organism>
<evidence type="ECO:0000256" key="1">
    <source>
        <dbReference type="SAM" id="MobiDB-lite"/>
    </source>
</evidence>
<dbReference type="AlphaFoldDB" id="A0A445N294"/>
<gene>
    <name evidence="2" type="ORF">PITCH_A760038</name>
</gene>
<protein>
    <recommendedName>
        <fullName evidence="3">DUF1329 domain-containing protein</fullName>
    </recommendedName>
</protein>
<evidence type="ECO:0008006" key="3">
    <source>
        <dbReference type="Google" id="ProtNLM"/>
    </source>
</evidence>
<dbReference type="CDD" id="cd16329">
    <property type="entry name" value="LolA_like"/>
    <property type="match status" value="1"/>
</dbReference>
<name>A0A445N294_9BACT</name>
<dbReference type="Gene3D" id="2.50.20.10">
    <property type="entry name" value="Lipoprotein localisation LolA/LolB/LppX"/>
    <property type="match status" value="1"/>
</dbReference>
<dbReference type="InterPro" id="IPR010752">
    <property type="entry name" value="DUF1329"/>
</dbReference>
<sequence length="339" mass="39348">MNETAHIPREQWGDNTKKVDEASKKNKGTAKLNERGHLINYKNGMPFPGSTDGREMGWNFVQSLIYGQQMIVRFCTGVTDKKGNKRYSQAEQNYYWWKGRIYGDDVPEKLPNPNNYSFYSAMGFAFPYDLKGLVIITHRYDDPDKADDQWMYITSLRRVRRMSASQRWDKLPGGQDITYDAATGFQGKPTNYEWKYLGRKELLCGRTATYQLQEIKDKPGGGAADQLYQRVNTMMLEYVPKIVSTVSRAVMYLDPESSACFYVEFYDRRGRPYLFYNHCWGVGKDGCMMPIGFLVADVQRIHSSNNYMMDNYFNLDAEKAGINPEYFNMENLRKVFSGR</sequence>
<dbReference type="Pfam" id="PF07044">
    <property type="entry name" value="DUF1329"/>
    <property type="match status" value="1"/>
</dbReference>
<feature type="region of interest" description="Disordered" evidence="1">
    <location>
        <begin position="1"/>
        <end position="29"/>
    </location>
</feature>
<reference evidence="2" key="1">
    <citation type="submission" date="2018-01" db="EMBL/GenBank/DDBJ databases">
        <authorList>
            <person name="Regsiter A."/>
            <person name="William W."/>
        </authorList>
    </citation>
    <scope>NUCLEOTIDE SEQUENCE</scope>
    <source>
        <strain evidence="2">TRIP AH-1</strain>
    </source>
</reference>
<dbReference type="EMBL" id="OJIN01000221">
    <property type="protein sequence ID" value="SPD75828.1"/>
    <property type="molecule type" value="Genomic_DNA"/>
</dbReference>
<evidence type="ECO:0000313" key="2">
    <source>
        <dbReference type="EMBL" id="SPD75828.1"/>
    </source>
</evidence>
<proteinExistence type="predicted"/>
<feature type="compositionally biased region" description="Basic and acidic residues" evidence="1">
    <location>
        <begin position="1"/>
        <end position="24"/>
    </location>
</feature>
<accession>A0A445N294</accession>